<sequence>MSHHLWLLPCGERKRNIRVCHTELPLAAPASPGGGASPEGAALAAKVAWMNNRTKSKLLVIFVCYSLLWGKESMHCYLHIYCLPVPNYYVYQTISP</sequence>
<dbReference type="EMBL" id="OZ034822">
    <property type="protein sequence ID" value="CAL1414900.1"/>
    <property type="molecule type" value="Genomic_DNA"/>
</dbReference>
<gene>
    <name evidence="1" type="ORF">LTRI10_LOCUS54033</name>
</gene>
<protein>
    <submittedName>
        <fullName evidence="1">Uncharacterized protein</fullName>
    </submittedName>
</protein>
<proteinExistence type="predicted"/>
<evidence type="ECO:0000313" key="1">
    <source>
        <dbReference type="EMBL" id="CAL1414900.1"/>
    </source>
</evidence>
<name>A0AAV2GVT0_9ROSI</name>
<keyword evidence="2" id="KW-1185">Reference proteome</keyword>
<evidence type="ECO:0000313" key="2">
    <source>
        <dbReference type="Proteomes" id="UP001497516"/>
    </source>
</evidence>
<dbReference type="AlphaFoldDB" id="A0AAV2GVT0"/>
<reference evidence="1 2" key="1">
    <citation type="submission" date="2024-04" db="EMBL/GenBank/DDBJ databases">
        <authorList>
            <person name="Fracassetti M."/>
        </authorList>
    </citation>
    <scope>NUCLEOTIDE SEQUENCE [LARGE SCALE GENOMIC DNA]</scope>
</reference>
<dbReference type="Proteomes" id="UP001497516">
    <property type="component" value="Chromosome 9"/>
</dbReference>
<organism evidence="1 2">
    <name type="scientific">Linum trigynum</name>
    <dbReference type="NCBI Taxonomy" id="586398"/>
    <lineage>
        <taxon>Eukaryota</taxon>
        <taxon>Viridiplantae</taxon>
        <taxon>Streptophyta</taxon>
        <taxon>Embryophyta</taxon>
        <taxon>Tracheophyta</taxon>
        <taxon>Spermatophyta</taxon>
        <taxon>Magnoliopsida</taxon>
        <taxon>eudicotyledons</taxon>
        <taxon>Gunneridae</taxon>
        <taxon>Pentapetalae</taxon>
        <taxon>rosids</taxon>
        <taxon>fabids</taxon>
        <taxon>Malpighiales</taxon>
        <taxon>Linaceae</taxon>
        <taxon>Linum</taxon>
    </lineage>
</organism>
<accession>A0AAV2GVT0</accession>